<proteinExistence type="predicted"/>
<dbReference type="AlphaFoldDB" id="A0A401XKA4"/>
<dbReference type="Proteomes" id="UP000286715">
    <property type="component" value="Unassembled WGS sequence"/>
</dbReference>
<gene>
    <name evidence="2" type="ORF">JCM31826_08830</name>
</gene>
<dbReference type="SUPFAM" id="SSF48452">
    <property type="entry name" value="TPR-like"/>
    <property type="match status" value="1"/>
</dbReference>
<reference evidence="2 3" key="1">
    <citation type="submission" date="2018-11" db="EMBL/GenBank/DDBJ databases">
        <title>Schleiferia aggregans sp. nov., a moderately thermophilic heterotrophic bacterium isolated from microbial mats at a terrestrial hot spring.</title>
        <authorList>
            <person name="Iino T."/>
            <person name="Ohkuma M."/>
            <person name="Haruta S."/>
        </authorList>
    </citation>
    <scope>NUCLEOTIDE SEQUENCE [LARGE SCALE GENOMIC DNA]</scope>
    <source>
        <strain evidence="2 3">LA</strain>
    </source>
</reference>
<evidence type="ECO:0000256" key="1">
    <source>
        <dbReference type="SAM" id="SignalP"/>
    </source>
</evidence>
<dbReference type="Pfam" id="PF13174">
    <property type="entry name" value="TPR_6"/>
    <property type="match status" value="1"/>
</dbReference>
<dbReference type="OrthoDB" id="9763354at2"/>
<dbReference type="EMBL" id="BHZE01000006">
    <property type="protein sequence ID" value="GCD77401.1"/>
    <property type="molecule type" value="Genomic_DNA"/>
</dbReference>
<organism evidence="2 3">
    <name type="scientific">Thermaurantimonas aggregans</name>
    <dbReference type="NCBI Taxonomy" id="2173829"/>
    <lineage>
        <taxon>Bacteria</taxon>
        <taxon>Pseudomonadati</taxon>
        <taxon>Bacteroidota</taxon>
        <taxon>Flavobacteriia</taxon>
        <taxon>Flavobacteriales</taxon>
        <taxon>Schleiferiaceae</taxon>
        <taxon>Thermaurantimonas</taxon>
    </lineage>
</organism>
<dbReference type="InterPro" id="IPR019734">
    <property type="entry name" value="TPR_rpt"/>
</dbReference>
<feature type="chain" id="PRO_5019039508" description="Outer membrane lipoprotein BamD-like domain-containing protein" evidence="1">
    <location>
        <begin position="24"/>
        <end position="193"/>
    </location>
</feature>
<sequence>MMKRVYWLIAMLMLIAWSCGSGSETSEDKNDAKELIAEIEAIENKLLKTMPEADTALAVQLIEKMQEYSQAFPQDTLSAQFLIKAANLYLLLPDREIDALRQLQIVYTRFAGQPYAAQALFLAGMIYDNNLRQPQQAIRMWEQVVADYPTHPLAAQASSLLKITDTDPYNDLEMIERWLNDPKNKSIQSAENK</sequence>
<name>A0A401XKA4_9FLAO</name>
<feature type="signal peptide" evidence="1">
    <location>
        <begin position="1"/>
        <end position="23"/>
    </location>
</feature>
<keyword evidence="1" id="KW-0732">Signal</keyword>
<dbReference type="RefSeq" id="WP_124397462.1">
    <property type="nucleotide sequence ID" value="NZ_BHZE01000006.1"/>
</dbReference>
<keyword evidence="3" id="KW-1185">Reference proteome</keyword>
<accession>A0A401XKA4</accession>
<evidence type="ECO:0000313" key="2">
    <source>
        <dbReference type="EMBL" id="GCD77401.1"/>
    </source>
</evidence>
<dbReference type="InterPro" id="IPR011990">
    <property type="entry name" value="TPR-like_helical_dom_sf"/>
</dbReference>
<protein>
    <recommendedName>
        <fullName evidence="4">Outer membrane lipoprotein BamD-like domain-containing protein</fullName>
    </recommendedName>
</protein>
<dbReference type="Gene3D" id="1.25.40.10">
    <property type="entry name" value="Tetratricopeptide repeat domain"/>
    <property type="match status" value="1"/>
</dbReference>
<evidence type="ECO:0000313" key="3">
    <source>
        <dbReference type="Proteomes" id="UP000286715"/>
    </source>
</evidence>
<comment type="caution">
    <text evidence="2">The sequence shown here is derived from an EMBL/GenBank/DDBJ whole genome shotgun (WGS) entry which is preliminary data.</text>
</comment>
<evidence type="ECO:0008006" key="4">
    <source>
        <dbReference type="Google" id="ProtNLM"/>
    </source>
</evidence>